<gene>
    <name evidence="2" type="ORF">EVOR1521_LOCUS26728</name>
</gene>
<proteinExistence type="predicted"/>
<evidence type="ECO:0000313" key="2">
    <source>
        <dbReference type="EMBL" id="CAJ1404235.1"/>
    </source>
</evidence>
<keyword evidence="3" id="KW-1185">Reference proteome</keyword>
<feature type="coiled-coil region" evidence="1">
    <location>
        <begin position="67"/>
        <end position="94"/>
    </location>
</feature>
<evidence type="ECO:0000256" key="1">
    <source>
        <dbReference type="SAM" id="Coils"/>
    </source>
</evidence>
<evidence type="ECO:0000313" key="3">
    <source>
        <dbReference type="Proteomes" id="UP001178507"/>
    </source>
</evidence>
<dbReference type="AlphaFoldDB" id="A0AA36JF55"/>
<sequence>MEERAKALKTAKAEALQAKASEVEPEQRTRVQFGDVVQRPPIFSREALKLGARAKSAKPGMLAAKNLADYASKVQNAYEEVKRKRREASQANTLGR</sequence>
<name>A0AA36JF55_9DINO</name>
<reference evidence="2" key="1">
    <citation type="submission" date="2023-08" db="EMBL/GenBank/DDBJ databases">
        <authorList>
            <person name="Chen Y."/>
            <person name="Shah S."/>
            <person name="Dougan E. K."/>
            <person name="Thang M."/>
            <person name="Chan C."/>
        </authorList>
    </citation>
    <scope>NUCLEOTIDE SEQUENCE</scope>
</reference>
<dbReference type="Proteomes" id="UP001178507">
    <property type="component" value="Unassembled WGS sequence"/>
</dbReference>
<comment type="caution">
    <text evidence="2">The sequence shown here is derived from an EMBL/GenBank/DDBJ whole genome shotgun (WGS) entry which is preliminary data.</text>
</comment>
<keyword evidence="1" id="KW-0175">Coiled coil</keyword>
<accession>A0AA36JF55</accession>
<protein>
    <submittedName>
        <fullName evidence="2">Uncharacterized protein</fullName>
    </submittedName>
</protein>
<dbReference type="EMBL" id="CAUJNA010003531">
    <property type="protein sequence ID" value="CAJ1404235.1"/>
    <property type="molecule type" value="Genomic_DNA"/>
</dbReference>
<organism evidence="2 3">
    <name type="scientific">Effrenium voratum</name>
    <dbReference type="NCBI Taxonomy" id="2562239"/>
    <lineage>
        <taxon>Eukaryota</taxon>
        <taxon>Sar</taxon>
        <taxon>Alveolata</taxon>
        <taxon>Dinophyceae</taxon>
        <taxon>Suessiales</taxon>
        <taxon>Symbiodiniaceae</taxon>
        <taxon>Effrenium</taxon>
    </lineage>
</organism>